<protein>
    <submittedName>
        <fullName evidence="2">Fasciclin domain-containing protein</fullName>
    </submittedName>
</protein>
<keyword evidence="3" id="KW-1185">Reference proteome</keyword>
<dbReference type="PANTHER" id="PTHR10900:SF77">
    <property type="entry name" value="FI19380P1"/>
    <property type="match status" value="1"/>
</dbReference>
<reference evidence="2 3" key="1">
    <citation type="submission" date="2021-04" db="EMBL/GenBank/DDBJ databases">
        <title>Chitinophaga sp. nov., isolated from the rhizosphere soil.</title>
        <authorList>
            <person name="He S."/>
        </authorList>
    </citation>
    <scope>NUCLEOTIDE SEQUENCE [LARGE SCALE GENOMIC DNA]</scope>
    <source>
        <strain evidence="2 3">2R12</strain>
    </source>
</reference>
<accession>A0ABS5IX63</accession>
<organism evidence="2 3">
    <name type="scientific">Chitinophaga hostae</name>
    <dbReference type="NCBI Taxonomy" id="2831022"/>
    <lineage>
        <taxon>Bacteria</taxon>
        <taxon>Pseudomonadati</taxon>
        <taxon>Bacteroidota</taxon>
        <taxon>Chitinophagia</taxon>
        <taxon>Chitinophagales</taxon>
        <taxon>Chitinophagaceae</taxon>
        <taxon>Chitinophaga</taxon>
    </lineage>
</organism>
<dbReference type="PANTHER" id="PTHR10900">
    <property type="entry name" value="PERIOSTIN-RELATED"/>
    <property type="match status" value="1"/>
</dbReference>
<evidence type="ECO:0000259" key="1">
    <source>
        <dbReference type="PROSITE" id="PS50213"/>
    </source>
</evidence>
<feature type="domain" description="FAS1" evidence="1">
    <location>
        <begin position="185"/>
        <end position="353"/>
    </location>
</feature>
<proteinExistence type="predicted"/>
<feature type="domain" description="FAS1" evidence="1">
    <location>
        <begin position="38"/>
        <end position="181"/>
    </location>
</feature>
<dbReference type="InterPro" id="IPR000782">
    <property type="entry name" value="FAS1_domain"/>
</dbReference>
<evidence type="ECO:0000313" key="2">
    <source>
        <dbReference type="EMBL" id="MBS0027548.1"/>
    </source>
</evidence>
<sequence>MLNISIIKQFMAVSLLLALVTGCRKDNLIPPIDRTTTPRMMGAFIENNYDLSILTAALKKTGLLDTLNQAGPFTFFAPDNAAFNRMGIAGVEDVAKMDADSLRFMLRYHIIRNRYFTTTFPQQMDNKYINLSAEELYVSTLKSTTLSPDQDMFVNGALILKESRRNIALANGVLHILAKPLKFTKGTVQDDIAADTSLTLFAAAMKQFNLWDGLKTNKPLTVFAPANSAFLKYGLTREKIATMKPESYKDITFAIYAIEMRPMHIFSTDGYLLSGTSILGESSIKAGGYGIAPGYSYNAYNNTENAYITITKKKAGDWYPNEEGPSQLNYLDDLANADYKCSNGIVHVVNDLFLNPDLMKQ</sequence>
<name>A0ABS5IX63_9BACT</name>
<evidence type="ECO:0000313" key="3">
    <source>
        <dbReference type="Proteomes" id="UP000676386"/>
    </source>
</evidence>
<dbReference type="Gene3D" id="2.30.180.10">
    <property type="entry name" value="FAS1 domain"/>
    <property type="match status" value="2"/>
</dbReference>
<dbReference type="SMART" id="SM00554">
    <property type="entry name" value="FAS1"/>
    <property type="match status" value="1"/>
</dbReference>
<dbReference type="InterPro" id="IPR036378">
    <property type="entry name" value="FAS1_dom_sf"/>
</dbReference>
<dbReference type="EMBL" id="JAGTXB010000003">
    <property type="protein sequence ID" value="MBS0027548.1"/>
    <property type="molecule type" value="Genomic_DNA"/>
</dbReference>
<dbReference type="Proteomes" id="UP000676386">
    <property type="component" value="Unassembled WGS sequence"/>
</dbReference>
<gene>
    <name evidence="2" type="ORF">KE626_09540</name>
</gene>
<dbReference type="Pfam" id="PF02469">
    <property type="entry name" value="Fasciclin"/>
    <property type="match status" value="2"/>
</dbReference>
<dbReference type="PROSITE" id="PS50213">
    <property type="entry name" value="FAS1"/>
    <property type="match status" value="2"/>
</dbReference>
<dbReference type="RefSeq" id="WP_211972638.1">
    <property type="nucleotide sequence ID" value="NZ_JAGTXB010000003.1"/>
</dbReference>
<dbReference type="InterPro" id="IPR050904">
    <property type="entry name" value="Adhesion/Biosynth-related"/>
</dbReference>
<dbReference type="SUPFAM" id="SSF82153">
    <property type="entry name" value="FAS1 domain"/>
    <property type="match status" value="2"/>
</dbReference>
<comment type="caution">
    <text evidence="2">The sequence shown here is derived from an EMBL/GenBank/DDBJ whole genome shotgun (WGS) entry which is preliminary data.</text>
</comment>